<dbReference type="EMBL" id="JAAIUW010000001">
    <property type="protein sequence ID" value="KAF7843753.1"/>
    <property type="molecule type" value="Genomic_DNA"/>
</dbReference>
<accession>A0A834XFS8</accession>
<evidence type="ECO:0000313" key="2">
    <source>
        <dbReference type="EMBL" id="KAF7843753.1"/>
    </source>
</evidence>
<organism evidence="2 3">
    <name type="scientific">Senna tora</name>
    <dbReference type="NCBI Taxonomy" id="362788"/>
    <lineage>
        <taxon>Eukaryota</taxon>
        <taxon>Viridiplantae</taxon>
        <taxon>Streptophyta</taxon>
        <taxon>Embryophyta</taxon>
        <taxon>Tracheophyta</taxon>
        <taxon>Spermatophyta</taxon>
        <taxon>Magnoliopsida</taxon>
        <taxon>eudicotyledons</taxon>
        <taxon>Gunneridae</taxon>
        <taxon>Pentapetalae</taxon>
        <taxon>rosids</taxon>
        <taxon>fabids</taxon>
        <taxon>Fabales</taxon>
        <taxon>Fabaceae</taxon>
        <taxon>Caesalpinioideae</taxon>
        <taxon>Cassia clade</taxon>
        <taxon>Senna</taxon>
    </lineage>
</organism>
<gene>
    <name evidence="2" type="ORF">G2W53_000658</name>
</gene>
<dbReference type="Proteomes" id="UP000634136">
    <property type="component" value="Unassembled WGS sequence"/>
</dbReference>
<proteinExistence type="predicted"/>
<evidence type="ECO:0000256" key="1">
    <source>
        <dbReference type="SAM" id="MobiDB-lite"/>
    </source>
</evidence>
<evidence type="ECO:0000313" key="3">
    <source>
        <dbReference type="Proteomes" id="UP000634136"/>
    </source>
</evidence>
<keyword evidence="3" id="KW-1185">Reference proteome</keyword>
<protein>
    <submittedName>
        <fullName evidence="2">Uncharacterized protein</fullName>
    </submittedName>
</protein>
<feature type="region of interest" description="Disordered" evidence="1">
    <location>
        <begin position="1"/>
        <end position="26"/>
    </location>
</feature>
<sequence length="53" mass="5907">MDPQTKKFTTSRDVMSNEVSTTFPSSKPITLDDSSLEVLFPEIKVADDDKNEA</sequence>
<comment type="caution">
    <text evidence="2">The sequence shown here is derived from an EMBL/GenBank/DDBJ whole genome shotgun (WGS) entry which is preliminary data.</text>
</comment>
<reference evidence="2" key="1">
    <citation type="submission" date="2020-09" db="EMBL/GenBank/DDBJ databases">
        <title>Genome-Enabled Discovery of Anthraquinone Biosynthesis in Senna tora.</title>
        <authorList>
            <person name="Kang S.-H."/>
            <person name="Pandey R.P."/>
            <person name="Lee C.-M."/>
            <person name="Sim J.-S."/>
            <person name="Jeong J.-T."/>
            <person name="Choi B.-S."/>
            <person name="Jung M."/>
            <person name="Ginzburg D."/>
            <person name="Zhao K."/>
            <person name="Won S.Y."/>
            <person name="Oh T.-J."/>
            <person name="Yu Y."/>
            <person name="Kim N.-H."/>
            <person name="Lee O.R."/>
            <person name="Lee T.-H."/>
            <person name="Bashyal P."/>
            <person name="Kim T.-S."/>
            <person name="Lee W.-H."/>
            <person name="Kawkins C."/>
            <person name="Kim C.-K."/>
            <person name="Kim J.S."/>
            <person name="Ahn B.O."/>
            <person name="Rhee S.Y."/>
            <person name="Sohng J.K."/>
        </authorList>
    </citation>
    <scope>NUCLEOTIDE SEQUENCE</scope>
    <source>
        <tissue evidence="2">Leaf</tissue>
    </source>
</reference>
<name>A0A834XFS8_9FABA</name>
<dbReference type="AlphaFoldDB" id="A0A834XFS8"/>